<keyword evidence="5 7" id="KW-1133">Transmembrane helix</keyword>
<evidence type="ECO:0000256" key="6">
    <source>
        <dbReference type="ARBA" id="ARBA00023136"/>
    </source>
</evidence>
<gene>
    <name evidence="9" type="ORF">JQC72_07285</name>
</gene>
<accession>A0ABS2WIE6</accession>
<feature type="transmembrane region" description="Helical" evidence="7">
    <location>
        <begin position="232"/>
        <end position="253"/>
    </location>
</feature>
<comment type="caution">
    <text evidence="9">The sequence shown here is derived from an EMBL/GenBank/DDBJ whole genome shotgun (WGS) entry which is preliminary data.</text>
</comment>
<feature type="transmembrane region" description="Helical" evidence="7">
    <location>
        <begin position="265"/>
        <end position="290"/>
    </location>
</feature>
<comment type="subcellular location">
    <subcellularLocation>
        <location evidence="1">Membrane</location>
        <topology evidence="1">Multi-pass membrane protein</topology>
    </subcellularLocation>
</comment>
<dbReference type="EMBL" id="JAFHAP010000008">
    <property type="protein sequence ID" value="MBN2909325.1"/>
    <property type="molecule type" value="Genomic_DNA"/>
</dbReference>
<dbReference type="RefSeq" id="WP_205494293.1">
    <property type="nucleotide sequence ID" value="NZ_JAFHAP010000008.1"/>
</dbReference>
<evidence type="ECO:0000256" key="5">
    <source>
        <dbReference type="ARBA" id="ARBA00022989"/>
    </source>
</evidence>
<evidence type="ECO:0000313" key="10">
    <source>
        <dbReference type="Proteomes" id="UP001177120"/>
    </source>
</evidence>
<dbReference type="InterPro" id="IPR029044">
    <property type="entry name" value="Nucleotide-diphossugar_trans"/>
</dbReference>
<keyword evidence="4 7" id="KW-0812">Transmembrane</keyword>
<keyword evidence="6 7" id="KW-0472">Membrane</keyword>
<keyword evidence="10" id="KW-1185">Reference proteome</keyword>
<dbReference type="PANTHER" id="PTHR48090">
    <property type="entry name" value="UNDECAPRENYL-PHOSPHATE 4-DEOXY-4-FORMAMIDO-L-ARABINOSE TRANSFERASE-RELATED"/>
    <property type="match status" value="1"/>
</dbReference>
<dbReference type="PANTHER" id="PTHR48090:SF1">
    <property type="entry name" value="PROPHAGE BACTOPRENOL GLUCOSYL TRANSFERASE HOMOLOG"/>
    <property type="match status" value="1"/>
</dbReference>
<dbReference type="InterPro" id="IPR050256">
    <property type="entry name" value="Glycosyltransferase_2"/>
</dbReference>
<dbReference type="Pfam" id="PF00535">
    <property type="entry name" value="Glycos_transf_2"/>
    <property type="match status" value="1"/>
</dbReference>
<evidence type="ECO:0000313" key="9">
    <source>
        <dbReference type="EMBL" id="MBN2909325.1"/>
    </source>
</evidence>
<dbReference type="InterPro" id="IPR001173">
    <property type="entry name" value="Glyco_trans_2-like"/>
</dbReference>
<evidence type="ECO:0000256" key="1">
    <source>
        <dbReference type="ARBA" id="ARBA00004141"/>
    </source>
</evidence>
<evidence type="ECO:0000256" key="3">
    <source>
        <dbReference type="ARBA" id="ARBA00022679"/>
    </source>
</evidence>
<evidence type="ECO:0000256" key="2">
    <source>
        <dbReference type="ARBA" id="ARBA00022676"/>
    </source>
</evidence>
<dbReference type="Gene3D" id="3.90.550.10">
    <property type="entry name" value="Spore Coat Polysaccharide Biosynthesis Protein SpsA, Chain A"/>
    <property type="match status" value="1"/>
</dbReference>
<name>A0ABS2WIE6_9BACL</name>
<protein>
    <submittedName>
        <fullName evidence="9">Glycosyltransferase family 2 protein</fullName>
    </submittedName>
</protein>
<evidence type="ECO:0000256" key="4">
    <source>
        <dbReference type="ARBA" id="ARBA00022692"/>
    </source>
</evidence>
<keyword evidence="3" id="KW-0808">Transferase</keyword>
<sequence length="333" mass="38216">MEASVKYSVVIPVYNEEEVLDACYRRVKDVMEQTGEAYEIIFVNDGSYDSTPQKLENLALLDRHVKWIDFSRNFGHQIAITAGMDAAAGEAVIVMDADLQDPPELILEMISKWKEGYDVVYAKRQKRQGETWFKKVTAALFYRLLQKLTDLEIPLDTGDFRLIDRKVCDVLKTLKEKNRFVRGIVTWVGFRQTAVEYVRDPRYAGETKYPLKKMLKLSIDAITSFSYKPLMIASYVGFALSSISFLYLLYVLYLRLFGHATVAGWASTVSIMLFFNGITLMMLGVMGQYIGRIYDESRNRPLYVVRRTMGFGRGQQKVTAEDLDQMPKEGVKQ</sequence>
<proteinExistence type="predicted"/>
<evidence type="ECO:0000259" key="8">
    <source>
        <dbReference type="Pfam" id="PF00535"/>
    </source>
</evidence>
<keyword evidence="2" id="KW-0328">Glycosyltransferase</keyword>
<evidence type="ECO:0000256" key="7">
    <source>
        <dbReference type="SAM" id="Phobius"/>
    </source>
</evidence>
<dbReference type="Proteomes" id="UP001177120">
    <property type="component" value="Unassembled WGS sequence"/>
</dbReference>
<dbReference type="SUPFAM" id="SSF53448">
    <property type="entry name" value="Nucleotide-diphospho-sugar transferases"/>
    <property type="match status" value="1"/>
</dbReference>
<reference evidence="9" key="1">
    <citation type="journal article" date="2024" name="Int. J. Syst. Evol. Microbiol.">
        <title>Polycladomyces zharkentensis sp. nov., a novel thermophilic cellulose- and starch-degrading member of the Bacillota from a geothermal aquifer in Kazakhstan.</title>
        <authorList>
            <person name="Mashzhan A."/>
            <person name="Kistaubayeva A."/>
            <person name="Javier-Lopez R."/>
            <person name="Bissenova U."/>
            <person name="Bissenbay A."/>
            <person name="Birkeland N.K."/>
        </authorList>
    </citation>
    <scope>NUCLEOTIDE SEQUENCE</scope>
    <source>
        <strain evidence="9">ZKZ2T</strain>
    </source>
</reference>
<organism evidence="9 10">
    <name type="scientific">Polycladomyces zharkentensis</name>
    <dbReference type="NCBI Taxonomy" id="2807616"/>
    <lineage>
        <taxon>Bacteria</taxon>
        <taxon>Bacillati</taxon>
        <taxon>Bacillota</taxon>
        <taxon>Bacilli</taxon>
        <taxon>Bacillales</taxon>
        <taxon>Thermoactinomycetaceae</taxon>
        <taxon>Polycladomyces</taxon>
    </lineage>
</organism>
<dbReference type="CDD" id="cd04187">
    <property type="entry name" value="DPM1_like_bac"/>
    <property type="match status" value="1"/>
</dbReference>
<feature type="domain" description="Glycosyltransferase 2-like" evidence="8">
    <location>
        <begin position="8"/>
        <end position="169"/>
    </location>
</feature>